<name>A0ABS8Q9D2_9BURK</name>
<evidence type="ECO:0000313" key="4">
    <source>
        <dbReference type="Proteomes" id="UP001179361"/>
    </source>
</evidence>
<dbReference type="EMBL" id="JAJNOC010000007">
    <property type="protein sequence ID" value="MCD2518363.1"/>
    <property type="molecule type" value="Genomic_DNA"/>
</dbReference>
<dbReference type="Proteomes" id="UP001179361">
    <property type="component" value="Unassembled WGS sequence"/>
</dbReference>
<keyword evidence="4" id="KW-1185">Reference proteome</keyword>
<evidence type="ECO:0000313" key="3">
    <source>
        <dbReference type="EMBL" id="MCD2518363.1"/>
    </source>
</evidence>
<feature type="compositionally biased region" description="Low complexity" evidence="1">
    <location>
        <begin position="411"/>
        <end position="422"/>
    </location>
</feature>
<gene>
    <name evidence="3" type="ORF">LQ564_18845</name>
</gene>
<feature type="domain" description="Putative Flp pilus-assembly TadG-like N-terminal" evidence="2">
    <location>
        <begin position="26"/>
        <end position="71"/>
    </location>
</feature>
<organism evidence="3 4">
    <name type="scientific">Massilia phyllostachyos</name>
    <dbReference type="NCBI Taxonomy" id="2898585"/>
    <lineage>
        <taxon>Bacteria</taxon>
        <taxon>Pseudomonadati</taxon>
        <taxon>Pseudomonadota</taxon>
        <taxon>Betaproteobacteria</taxon>
        <taxon>Burkholderiales</taxon>
        <taxon>Oxalobacteraceae</taxon>
        <taxon>Telluria group</taxon>
        <taxon>Massilia</taxon>
    </lineage>
</organism>
<dbReference type="RefSeq" id="WP_231059652.1">
    <property type="nucleotide sequence ID" value="NZ_JAJNOC010000007.1"/>
</dbReference>
<comment type="caution">
    <text evidence="3">The sequence shown here is derived from an EMBL/GenBank/DDBJ whole genome shotgun (WGS) entry which is preliminary data.</text>
</comment>
<protein>
    <submittedName>
        <fullName evidence="3">Pilus assembly protein TadG-related protein</fullName>
    </submittedName>
</protein>
<dbReference type="InterPro" id="IPR028087">
    <property type="entry name" value="Tad_N"/>
</dbReference>
<reference evidence="3" key="1">
    <citation type="submission" date="2021-11" db="EMBL/GenBank/DDBJ databases">
        <title>The complete genome of Massilia sp sp. G4R7.</title>
        <authorList>
            <person name="Liu L."/>
            <person name="Yue J."/>
            <person name="Yuan J."/>
            <person name="Yang F."/>
            <person name="Li L."/>
        </authorList>
    </citation>
    <scope>NUCLEOTIDE SEQUENCE</scope>
    <source>
        <strain evidence="3">G4R7</strain>
    </source>
</reference>
<evidence type="ECO:0000259" key="2">
    <source>
        <dbReference type="Pfam" id="PF13400"/>
    </source>
</evidence>
<feature type="region of interest" description="Disordered" evidence="1">
    <location>
        <begin position="402"/>
        <end position="428"/>
    </location>
</feature>
<dbReference type="Pfam" id="PF13400">
    <property type="entry name" value="Tad"/>
    <property type="match status" value="1"/>
</dbReference>
<sequence>MGMDMGRPRTRRRTHMTFRRPDRQDGAVAVMAVGAIVILCGFCSLALDLSRVYNRKIELQSVVDAAAVSAAIELDGTKAGLTRAAQKAASLFAIPVVYGGPSYGYSQEAMEWSSDAIKFAATPNGPWLSSTDAASKTVPNGLLFVKIDTAGLDPSYGEVRTLFLPVISDGEPILSTSASAVAGASAVSVMPFAVCAMHGDEKHSRNGELEEFGFRRGVSYDLMQLNPEASGEGQTFLIHPYGGPGAASTSPVDFNTVAPSICTGVMGIARVMGGRVPVSSPFPLNDYHEQFNSRFDSYTAPCTADTAPPDRNIKQYKFNDGSVPWMAATAKGQASDLHEDTVNHKRWTVAGPYPSPPGTTAAQYGPLWSYAKAVKYADPAPTGGYVAYLTSNWKDLYTPGEPGAKSTYPSGTPYTTAGATYGESPSRTGVRDRRVLNVPLLACPVAENRATVKGIGRFFMTVKADGTHLYAEFAGLAEEQMLRTRVRLYP</sequence>
<proteinExistence type="predicted"/>
<accession>A0ABS8Q9D2</accession>
<evidence type="ECO:0000256" key="1">
    <source>
        <dbReference type="SAM" id="MobiDB-lite"/>
    </source>
</evidence>